<accession>A0A1H8C9K6</accession>
<dbReference type="AlphaFoldDB" id="A0A1H8C9K6"/>
<dbReference type="EMBL" id="FOCE01000002">
    <property type="protein sequence ID" value="SEM91911.1"/>
    <property type="molecule type" value="Genomic_DNA"/>
</dbReference>
<evidence type="ECO:0000313" key="1">
    <source>
        <dbReference type="EMBL" id="SEM91911.1"/>
    </source>
</evidence>
<sequence>MSVVMNASQFLAGLDDAEAEVKIIMRNRVRRLVDEGLRRLLAKTPVNTGEAAMNYVATGGTPYTGPVKQAGDPVEPTNDLPLGAERLRPAAEAVAIATIGTVDFSDPFNVFWITNKAPHIGGLETGSLPQAPYSPRSPAGMFGVTIEELAAMLESGRI</sequence>
<protein>
    <recommendedName>
        <fullName evidence="3">Phage protein, HK97 gp10 family</fullName>
    </recommendedName>
</protein>
<proteinExistence type="predicted"/>
<evidence type="ECO:0008006" key="3">
    <source>
        <dbReference type="Google" id="ProtNLM"/>
    </source>
</evidence>
<gene>
    <name evidence="1" type="ORF">SAMN04488103_102442</name>
</gene>
<dbReference type="RefSeq" id="WP_139201535.1">
    <property type="nucleotide sequence ID" value="NZ_FOCE01000002.1"/>
</dbReference>
<keyword evidence="2" id="KW-1185">Reference proteome</keyword>
<reference evidence="1 2" key="1">
    <citation type="submission" date="2016-10" db="EMBL/GenBank/DDBJ databases">
        <authorList>
            <person name="de Groot N.N."/>
        </authorList>
    </citation>
    <scope>NUCLEOTIDE SEQUENCE [LARGE SCALE GENOMIC DNA]</scope>
    <source>
        <strain evidence="1 2">DSM 3857</strain>
    </source>
</reference>
<organism evidence="1 2">
    <name type="scientific">Gemmobacter aquatilis</name>
    <dbReference type="NCBI Taxonomy" id="933059"/>
    <lineage>
        <taxon>Bacteria</taxon>
        <taxon>Pseudomonadati</taxon>
        <taxon>Pseudomonadota</taxon>
        <taxon>Alphaproteobacteria</taxon>
        <taxon>Rhodobacterales</taxon>
        <taxon>Paracoccaceae</taxon>
        <taxon>Gemmobacter</taxon>
    </lineage>
</organism>
<dbReference type="STRING" id="933059.SAMN04488103_102442"/>
<name>A0A1H8C9K6_9RHOB</name>
<evidence type="ECO:0000313" key="2">
    <source>
        <dbReference type="Proteomes" id="UP000198761"/>
    </source>
</evidence>
<dbReference type="Proteomes" id="UP000198761">
    <property type="component" value="Unassembled WGS sequence"/>
</dbReference>